<evidence type="ECO:0000313" key="1">
    <source>
        <dbReference type="Proteomes" id="UP000095280"/>
    </source>
</evidence>
<keyword evidence="1" id="KW-1185">Reference proteome</keyword>
<dbReference type="Proteomes" id="UP000095280">
    <property type="component" value="Unplaced"/>
</dbReference>
<dbReference type="InterPro" id="IPR045860">
    <property type="entry name" value="Snake_toxin-like_sf"/>
</dbReference>
<protein>
    <submittedName>
        <fullName evidence="2">UPAR/Ly6 domain-containing protein</fullName>
    </submittedName>
</protein>
<name>A0A1I8JGU1_9PLAT</name>
<sequence length="110" mass="11593">MRVALLLLVLGASMLTAEAISCYTCFLCSETFKSSEVSTSTGCTYCGKSKALSVISRQCLSVCTQATDSDGNGQHCCQGDLCNSGERLRGLSWLLLLLPAASLAAISCRQ</sequence>
<dbReference type="AlphaFoldDB" id="A0A1I8JGU1"/>
<organism evidence="1 2">
    <name type="scientific">Macrostomum lignano</name>
    <dbReference type="NCBI Taxonomy" id="282301"/>
    <lineage>
        <taxon>Eukaryota</taxon>
        <taxon>Metazoa</taxon>
        <taxon>Spiralia</taxon>
        <taxon>Lophotrochozoa</taxon>
        <taxon>Platyhelminthes</taxon>
        <taxon>Rhabditophora</taxon>
        <taxon>Macrostomorpha</taxon>
        <taxon>Macrostomida</taxon>
        <taxon>Macrostomidae</taxon>
        <taxon>Macrostomum</taxon>
    </lineage>
</organism>
<dbReference type="WBParaSite" id="maker-uti_cns_0047974-snap-gene-0.11-mRNA-1">
    <property type="protein sequence ID" value="maker-uti_cns_0047974-snap-gene-0.11-mRNA-1"/>
    <property type="gene ID" value="maker-uti_cns_0047974-snap-gene-0.11"/>
</dbReference>
<evidence type="ECO:0000313" key="2">
    <source>
        <dbReference type="WBParaSite" id="maker-uti_cns_0047974-snap-gene-0.11-mRNA-1"/>
    </source>
</evidence>
<dbReference type="SUPFAM" id="SSF57302">
    <property type="entry name" value="Snake toxin-like"/>
    <property type="match status" value="1"/>
</dbReference>
<reference evidence="2" key="1">
    <citation type="submission" date="2016-11" db="UniProtKB">
        <authorList>
            <consortium name="WormBaseParasite"/>
        </authorList>
    </citation>
    <scope>IDENTIFICATION</scope>
</reference>
<dbReference type="OrthoDB" id="10041640at2759"/>
<accession>A0A1I8JGU1</accession>
<proteinExistence type="predicted"/>